<dbReference type="Proteomes" id="UP001159042">
    <property type="component" value="Unassembled WGS sequence"/>
</dbReference>
<protein>
    <submittedName>
        <fullName evidence="1">Uncharacterized protein</fullName>
    </submittedName>
</protein>
<dbReference type="EMBL" id="JANEYG010000097">
    <property type="protein sequence ID" value="KAJ8913293.1"/>
    <property type="molecule type" value="Genomic_DNA"/>
</dbReference>
<evidence type="ECO:0000313" key="2">
    <source>
        <dbReference type="Proteomes" id="UP001159042"/>
    </source>
</evidence>
<accession>A0AAV8VGG4</accession>
<reference evidence="1 2" key="1">
    <citation type="journal article" date="2023" name="Insect Mol. Biol.">
        <title>Genome sequencing provides insights into the evolution of gene families encoding plant cell wall-degrading enzymes in longhorned beetles.</title>
        <authorList>
            <person name="Shin N.R."/>
            <person name="Okamura Y."/>
            <person name="Kirsch R."/>
            <person name="Pauchet Y."/>
        </authorList>
    </citation>
    <scope>NUCLEOTIDE SEQUENCE [LARGE SCALE GENOMIC DNA]</scope>
    <source>
        <strain evidence="1">EAD_L_NR</strain>
    </source>
</reference>
<evidence type="ECO:0000313" key="1">
    <source>
        <dbReference type="EMBL" id="KAJ8913293.1"/>
    </source>
</evidence>
<keyword evidence="2" id="KW-1185">Reference proteome</keyword>
<sequence>MDSRHIVYFKLPQFRLHTGPIQLRSIEIISQENQHLIREGNFQQQFGFNVWLGIIGTRIIGPIFEGPLTGPRYLGFLQNEIEKRLRLMREHFRRLALKFRLLIIQESYTNKWFYDTSMVLFEKNELCPKNHLDDFYLLIIQGVPFENQKLVSLPVTPEVNRK</sequence>
<dbReference type="AlphaFoldDB" id="A0AAV8VGG4"/>
<gene>
    <name evidence="1" type="ORF">NQ315_010960</name>
</gene>
<comment type="caution">
    <text evidence="1">The sequence shown here is derived from an EMBL/GenBank/DDBJ whole genome shotgun (WGS) entry which is preliminary data.</text>
</comment>
<organism evidence="1 2">
    <name type="scientific">Exocentrus adspersus</name>
    <dbReference type="NCBI Taxonomy" id="1586481"/>
    <lineage>
        <taxon>Eukaryota</taxon>
        <taxon>Metazoa</taxon>
        <taxon>Ecdysozoa</taxon>
        <taxon>Arthropoda</taxon>
        <taxon>Hexapoda</taxon>
        <taxon>Insecta</taxon>
        <taxon>Pterygota</taxon>
        <taxon>Neoptera</taxon>
        <taxon>Endopterygota</taxon>
        <taxon>Coleoptera</taxon>
        <taxon>Polyphaga</taxon>
        <taxon>Cucujiformia</taxon>
        <taxon>Chrysomeloidea</taxon>
        <taxon>Cerambycidae</taxon>
        <taxon>Lamiinae</taxon>
        <taxon>Acanthocinini</taxon>
        <taxon>Exocentrus</taxon>
    </lineage>
</organism>
<name>A0AAV8VGG4_9CUCU</name>
<proteinExistence type="predicted"/>